<evidence type="ECO:0000256" key="5">
    <source>
        <dbReference type="ARBA" id="ARBA00023034"/>
    </source>
</evidence>
<dbReference type="GO" id="GO:0016020">
    <property type="term" value="C:membrane"/>
    <property type="evidence" value="ECO:0007669"/>
    <property type="project" value="InterPro"/>
</dbReference>
<accession>A0A7Y4DZY1</accession>
<gene>
    <name evidence="8" type="ORF">F0262_00790</name>
</gene>
<dbReference type="RefSeq" id="WP_171356774.1">
    <property type="nucleotide sequence ID" value="NZ_VTYN01000001.1"/>
</dbReference>
<organism evidence="8 9">
    <name type="scientific">Vibrio rotiferianus</name>
    <dbReference type="NCBI Taxonomy" id="190895"/>
    <lineage>
        <taxon>Bacteria</taxon>
        <taxon>Pseudomonadati</taxon>
        <taxon>Pseudomonadota</taxon>
        <taxon>Gammaproteobacteria</taxon>
        <taxon>Vibrionales</taxon>
        <taxon>Vibrionaceae</taxon>
        <taxon>Vibrio</taxon>
    </lineage>
</organism>
<keyword evidence="6" id="KW-0472">Membrane</keyword>
<evidence type="ECO:0000256" key="1">
    <source>
        <dbReference type="ARBA" id="ARBA00004323"/>
    </source>
</evidence>
<dbReference type="Proteomes" id="UP000572072">
    <property type="component" value="Unassembled WGS sequence"/>
</dbReference>
<dbReference type="InterPro" id="IPR005331">
    <property type="entry name" value="Sulfotransferase"/>
</dbReference>
<dbReference type="GO" id="GO:0008146">
    <property type="term" value="F:sulfotransferase activity"/>
    <property type="evidence" value="ECO:0007669"/>
    <property type="project" value="InterPro"/>
</dbReference>
<keyword evidence="4" id="KW-1133">Transmembrane helix</keyword>
<evidence type="ECO:0000256" key="2">
    <source>
        <dbReference type="ARBA" id="ARBA00022679"/>
    </source>
</evidence>
<dbReference type="InterPro" id="IPR018011">
    <property type="entry name" value="Carb_sulfotrans_8-10"/>
</dbReference>
<dbReference type="PANTHER" id="PTHR12137:SF54">
    <property type="entry name" value="CARBOHYDRATE SULFOTRANSFERASE"/>
    <property type="match status" value="1"/>
</dbReference>
<comment type="caution">
    <text evidence="8">The sequence shown here is derived from an EMBL/GenBank/DDBJ whole genome shotgun (WGS) entry which is preliminary data.</text>
</comment>
<evidence type="ECO:0000313" key="8">
    <source>
        <dbReference type="EMBL" id="NOH46600.1"/>
    </source>
</evidence>
<evidence type="ECO:0000256" key="4">
    <source>
        <dbReference type="ARBA" id="ARBA00022989"/>
    </source>
</evidence>
<keyword evidence="5" id="KW-0333">Golgi apparatus</keyword>
<dbReference type="AlphaFoldDB" id="A0A7Y4DZY1"/>
<keyword evidence="7" id="KW-0325">Glycoprotein</keyword>
<name>A0A7Y4DZY1_9VIBR</name>
<comment type="subcellular location">
    <subcellularLocation>
        <location evidence="1">Golgi apparatus membrane</location>
        <topology evidence="1">Single-pass type II membrane protein</topology>
    </subcellularLocation>
</comment>
<protein>
    <submittedName>
        <fullName evidence="8">Sulfotransferase family protein</fullName>
    </submittedName>
</protein>
<evidence type="ECO:0000256" key="7">
    <source>
        <dbReference type="ARBA" id="ARBA00023180"/>
    </source>
</evidence>
<evidence type="ECO:0000256" key="6">
    <source>
        <dbReference type="ARBA" id="ARBA00023136"/>
    </source>
</evidence>
<dbReference type="EMBL" id="VTYN01000001">
    <property type="protein sequence ID" value="NOH46600.1"/>
    <property type="molecule type" value="Genomic_DNA"/>
</dbReference>
<evidence type="ECO:0000313" key="9">
    <source>
        <dbReference type="Proteomes" id="UP000572072"/>
    </source>
</evidence>
<evidence type="ECO:0000256" key="3">
    <source>
        <dbReference type="ARBA" id="ARBA00022692"/>
    </source>
</evidence>
<sequence length="254" mass="29947">MYNVLYCKSHGLVYISNPKVACSSIKNSLLCGFDGDVHLEARKRLSLPNNKDIPIFILTRNPYSRALSVYKDRIENKHDVVVRDGFCKKYGLETKDDISFYQFLSALNNDKDKSIMDMHYRPQVLNLYTDDVEPCFIGRIERMKEVEIFLSRYNVNLVNKIPHARNASNTYIDEISQDEAKLIESIYSQDFDLLGYDRNIKNINPPECIYQEQVVRGEYLKLVSSKYTRLYWELRFFFVRCKSIIKKIQLYLIK</sequence>
<keyword evidence="2 8" id="KW-0808">Transferase</keyword>
<proteinExistence type="predicted"/>
<dbReference type="Pfam" id="PF03567">
    <property type="entry name" value="Sulfotransfer_2"/>
    <property type="match status" value="1"/>
</dbReference>
<dbReference type="GO" id="GO:0016051">
    <property type="term" value="P:carbohydrate biosynthetic process"/>
    <property type="evidence" value="ECO:0007669"/>
    <property type="project" value="InterPro"/>
</dbReference>
<keyword evidence="3" id="KW-0812">Transmembrane</keyword>
<dbReference type="PANTHER" id="PTHR12137">
    <property type="entry name" value="CARBOHYDRATE SULFOTRANSFERASE"/>
    <property type="match status" value="1"/>
</dbReference>
<reference evidence="8 9" key="1">
    <citation type="submission" date="2019-08" db="EMBL/GenBank/DDBJ databases">
        <title>Draft genome sequencing and comparative genomics of hatchery-associated Vibrios.</title>
        <authorList>
            <person name="Kehlet-Delgado H."/>
            <person name="Mueller R.S."/>
        </authorList>
    </citation>
    <scope>NUCLEOTIDE SEQUENCE [LARGE SCALE GENOMIC DNA]</scope>
    <source>
        <strain evidence="8 9">00-78-3</strain>
    </source>
</reference>